<evidence type="ECO:0000256" key="1">
    <source>
        <dbReference type="SAM" id="Phobius"/>
    </source>
</evidence>
<evidence type="ECO:0008006" key="3">
    <source>
        <dbReference type="Google" id="ProtNLM"/>
    </source>
</evidence>
<keyword evidence="1" id="KW-1133">Transmembrane helix</keyword>
<keyword evidence="1" id="KW-0812">Transmembrane</keyword>
<gene>
    <name evidence="2" type="ORF">EZS27_028952</name>
</gene>
<proteinExistence type="predicted"/>
<reference evidence="2" key="1">
    <citation type="submission" date="2019-03" db="EMBL/GenBank/DDBJ databases">
        <title>Single cell metagenomics reveals metabolic interactions within the superorganism composed of flagellate Streblomastix strix and complex community of Bacteroidetes bacteria on its surface.</title>
        <authorList>
            <person name="Treitli S.C."/>
            <person name="Kolisko M."/>
            <person name="Husnik F."/>
            <person name="Keeling P."/>
            <person name="Hampl V."/>
        </authorList>
    </citation>
    <scope>NUCLEOTIDE SEQUENCE</scope>
    <source>
        <strain evidence="2">STM</strain>
    </source>
</reference>
<protein>
    <recommendedName>
        <fullName evidence="3">Outer membrane protein beta-barrel domain-containing protein</fullName>
    </recommendedName>
</protein>
<accession>A0A5J4QL88</accession>
<sequence>MINKDEELWIKKLREKLEDHSEPLPLNGWERLEKNIFTPITRRLFLYRRIAAVAAILICAVSLISIYLLHTPVVEDMMYAPMQAYVSKSLPCVVPVNGEPQRLITRILPLPVIVRQQEYPTEQAAQEDIAEEMPVSDNNAIPKENKQKKILPLENNTIPIVASTPKQKRWSVGLSVSNSSVGMESTNTEIIPTFTQIDMLGAPNSPIVNIPSKQELVFREGVPYIKQEQEVANITHRQPVSFGLSVRKELARGFSIESGVTYTQLVSDIKKLENRTIFTQRLHYVGIPLQINRNMLNVDQFAFYLSTGGMVEKCVSGNSSNEVQHVKPLQFSLFGNIGVQYNASRHIGVYLEPGVTYFFDDGSEVQTIRKERPLNLNIRMGLRLSY</sequence>
<comment type="caution">
    <text evidence="2">The sequence shown here is derived from an EMBL/GenBank/DDBJ whole genome shotgun (WGS) entry which is preliminary data.</text>
</comment>
<dbReference type="EMBL" id="SNRY01003325">
    <property type="protein sequence ID" value="KAA6321393.1"/>
    <property type="molecule type" value="Genomic_DNA"/>
</dbReference>
<dbReference type="AlphaFoldDB" id="A0A5J4QL88"/>
<keyword evidence="1" id="KW-0472">Membrane</keyword>
<organism evidence="2">
    <name type="scientific">termite gut metagenome</name>
    <dbReference type="NCBI Taxonomy" id="433724"/>
    <lineage>
        <taxon>unclassified sequences</taxon>
        <taxon>metagenomes</taxon>
        <taxon>organismal metagenomes</taxon>
    </lineage>
</organism>
<name>A0A5J4QL88_9ZZZZ</name>
<evidence type="ECO:0000313" key="2">
    <source>
        <dbReference type="EMBL" id="KAA6321393.1"/>
    </source>
</evidence>
<feature type="transmembrane region" description="Helical" evidence="1">
    <location>
        <begin position="50"/>
        <end position="69"/>
    </location>
</feature>